<gene>
    <name evidence="1" type="ORF">LCGC14_2179360</name>
</gene>
<reference evidence="1" key="1">
    <citation type="journal article" date="2015" name="Nature">
        <title>Complex archaea that bridge the gap between prokaryotes and eukaryotes.</title>
        <authorList>
            <person name="Spang A."/>
            <person name="Saw J.H."/>
            <person name="Jorgensen S.L."/>
            <person name="Zaremba-Niedzwiedzka K."/>
            <person name="Martijn J."/>
            <person name="Lind A.E."/>
            <person name="van Eijk R."/>
            <person name="Schleper C."/>
            <person name="Guy L."/>
            <person name="Ettema T.J."/>
        </authorList>
    </citation>
    <scope>NUCLEOTIDE SEQUENCE</scope>
</reference>
<protein>
    <submittedName>
        <fullName evidence="1">Uncharacterized protein</fullName>
    </submittedName>
</protein>
<dbReference type="EMBL" id="LAZR01028305">
    <property type="protein sequence ID" value="KKL63010.1"/>
    <property type="molecule type" value="Genomic_DNA"/>
</dbReference>
<accession>A0A0F9G089</accession>
<evidence type="ECO:0000313" key="1">
    <source>
        <dbReference type="EMBL" id="KKL63010.1"/>
    </source>
</evidence>
<organism evidence="1">
    <name type="scientific">marine sediment metagenome</name>
    <dbReference type="NCBI Taxonomy" id="412755"/>
    <lineage>
        <taxon>unclassified sequences</taxon>
        <taxon>metagenomes</taxon>
        <taxon>ecological metagenomes</taxon>
    </lineage>
</organism>
<sequence>MKDLRNRWEVYLLLRKSGMPALQVRR</sequence>
<comment type="caution">
    <text evidence="1">The sequence shown here is derived from an EMBL/GenBank/DDBJ whole genome shotgun (WGS) entry which is preliminary data.</text>
</comment>
<dbReference type="AlphaFoldDB" id="A0A0F9G089"/>
<name>A0A0F9G089_9ZZZZ</name>
<feature type="non-terminal residue" evidence="1">
    <location>
        <position position="26"/>
    </location>
</feature>
<proteinExistence type="predicted"/>